<dbReference type="AlphaFoldDB" id="A0A6P3XIL3"/>
<keyword evidence="2" id="KW-0732">Signal</keyword>
<dbReference type="Proteomes" id="UP000515204">
    <property type="component" value="Unplaced"/>
</dbReference>
<evidence type="ECO:0000313" key="4">
    <source>
        <dbReference type="RefSeq" id="XP_014478300.1"/>
    </source>
</evidence>
<evidence type="ECO:0000313" key="3">
    <source>
        <dbReference type="Proteomes" id="UP000515204"/>
    </source>
</evidence>
<dbReference type="RefSeq" id="XP_014478300.1">
    <property type="nucleotide sequence ID" value="XM_014622814.1"/>
</dbReference>
<accession>A0A6P3XIL3</accession>
<evidence type="ECO:0000256" key="1">
    <source>
        <dbReference type="SAM" id="MobiDB-lite"/>
    </source>
</evidence>
<evidence type="ECO:0000256" key="2">
    <source>
        <dbReference type="SAM" id="SignalP"/>
    </source>
</evidence>
<organism evidence="3 4">
    <name type="scientific">Dinoponera quadriceps</name>
    <name type="common">South American ant</name>
    <dbReference type="NCBI Taxonomy" id="609295"/>
    <lineage>
        <taxon>Eukaryota</taxon>
        <taxon>Metazoa</taxon>
        <taxon>Ecdysozoa</taxon>
        <taxon>Arthropoda</taxon>
        <taxon>Hexapoda</taxon>
        <taxon>Insecta</taxon>
        <taxon>Pterygota</taxon>
        <taxon>Neoptera</taxon>
        <taxon>Endopterygota</taxon>
        <taxon>Hymenoptera</taxon>
        <taxon>Apocrita</taxon>
        <taxon>Aculeata</taxon>
        <taxon>Formicoidea</taxon>
        <taxon>Formicidae</taxon>
        <taxon>Ponerinae</taxon>
        <taxon>Ponerini</taxon>
        <taxon>Dinoponera</taxon>
    </lineage>
</organism>
<dbReference type="KEGG" id="dqu:106746315"/>
<name>A0A6P3XIL3_DINQU</name>
<keyword evidence="3" id="KW-1185">Reference proteome</keyword>
<proteinExistence type="predicted"/>
<feature type="compositionally biased region" description="Basic and acidic residues" evidence="1">
    <location>
        <begin position="146"/>
        <end position="161"/>
    </location>
</feature>
<dbReference type="OrthoDB" id="7686329at2759"/>
<feature type="chain" id="PRO_5027909060" evidence="2">
    <location>
        <begin position="24"/>
        <end position="276"/>
    </location>
</feature>
<feature type="region of interest" description="Disordered" evidence="1">
    <location>
        <begin position="74"/>
        <end position="211"/>
    </location>
</feature>
<gene>
    <name evidence="4" type="primary">LOC106746315</name>
</gene>
<dbReference type="GeneID" id="106746315"/>
<reference evidence="4" key="1">
    <citation type="submission" date="2025-08" db="UniProtKB">
        <authorList>
            <consortium name="RefSeq"/>
        </authorList>
    </citation>
    <scope>IDENTIFICATION</scope>
</reference>
<feature type="compositionally biased region" description="Basic and acidic residues" evidence="1">
    <location>
        <begin position="115"/>
        <end position="137"/>
    </location>
</feature>
<sequence>MAMTIRALLFFGAILLTLGEISAAPRRYDQRQEGDFNVHAQLENLLFVVAIPSSNDVLSELALQALELKHQLGSSTGIVPPPKDPESDVGTLTAFSEPDDDQVRADEVYITSTEGARRSEDRPENADEKASGSEHQQEVTSTAKSSGEEGRPIGREAKSAKGFDSAKSQGDPVIPGHLGNAKETLGSKTEDSDRARNVVGSPDVEPGRPGASMKKQLFRRGLGEDVAPPATTFVVGAAEQQEMKLLGDGIENCGPGRRRDPAGVCGFDAEHAGSPP</sequence>
<feature type="signal peptide" evidence="2">
    <location>
        <begin position="1"/>
        <end position="23"/>
    </location>
</feature>
<protein>
    <submittedName>
        <fullName evidence="4">Uncharacterized protein LOC106746315</fullName>
    </submittedName>
</protein>